<name>A0A6A6QZG0_9PEZI</name>
<proteinExistence type="inferred from homology"/>
<dbReference type="GO" id="GO:0016616">
    <property type="term" value="F:oxidoreductase activity, acting on the CH-OH group of donors, NAD or NADP as acceptor"/>
    <property type="evidence" value="ECO:0007669"/>
    <property type="project" value="InterPro"/>
</dbReference>
<evidence type="ECO:0000313" key="7">
    <source>
        <dbReference type="EMBL" id="KAF2497394.1"/>
    </source>
</evidence>
<dbReference type="Pfam" id="PF00389">
    <property type="entry name" value="2-Hacid_dh"/>
    <property type="match status" value="1"/>
</dbReference>
<keyword evidence="2 4" id="KW-0560">Oxidoreductase</keyword>
<dbReference type="PANTHER" id="PTHR43761">
    <property type="entry name" value="D-ISOMER SPECIFIC 2-HYDROXYACID DEHYDROGENASE FAMILY PROTEIN (AFU_ORTHOLOGUE AFUA_1G13630)"/>
    <property type="match status" value="1"/>
</dbReference>
<dbReference type="SUPFAM" id="SSF52283">
    <property type="entry name" value="Formate/glycerate dehydrogenase catalytic domain-like"/>
    <property type="match status" value="1"/>
</dbReference>
<evidence type="ECO:0000256" key="1">
    <source>
        <dbReference type="ARBA" id="ARBA00005854"/>
    </source>
</evidence>
<dbReference type="InterPro" id="IPR050418">
    <property type="entry name" value="D-iso_2-hydroxyacid_DH_PdxB"/>
</dbReference>
<dbReference type="GO" id="GO:0051287">
    <property type="term" value="F:NAD binding"/>
    <property type="evidence" value="ECO:0007669"/>
    <property type="project" value="InterPro"/>
</dbReference>
<keyword evidence="3" id="KW-0520">NAD</keyword>
<keyword evidence="8" id="KW-1185">Reference proteome</keyword>
<gene>
    <name evidence="7" type="ORF">BU16DRAFT_505724</name>
</gene>
<evidence type="ECO:0000256" key="2">
    <source>
        <dbReference type="ARBA" id="ARBA00023002"/>
    </source>
</evidence>
<dbReference type="InterPro" id="IPR006139">
    <property type="entry name" value="D-isomer_2_OHA_DH_cat_dom"/>
</dbReference>
<dbReference type="Pfam" id="PF02826">
    <property type="entry name" value="2-Hacid_dh_C"/>
    <property type="match status" value="1"/>
</dbReference>
<organism evidence="7 8">
    <name type="scientific">Lophium mytilinum</name>
    <dbReference type="NCBI Taxonomy" id="390894"/>
    <lineage>
        <taxon>Eukaryota</taxon>
        <taxon>Fungi</taxon>
        <taxon>Dikarya</taxon>
        <taxon>Ascomycota</taxon>
        <taxon>Pezizomycotina</taxon>
        <taxon>Dothideomycetes</taxon>
        <taxon>Pleosporomycetidae</taxon>
        <taxon>Mytilinidiales</taxon>
        <taxon>Mytilinidiaceae</taxon>
        <taxon>Lophium</taxon>
    </lineage>
</organism>
<dbReference type="Proteomes" id="UP000799750">
    <property type="component" value="Unassembled WGS sequence"/>
</dbReference>
<evidence type="ECO:0000256" key="4">
    <source>
        <dbReference type="RuleBase" id="RU003719"/>
    </source>
</evidence>
<dbReference type="PANTHER" id="PTHR43761:SF1">
    <property type="entry name" value="D-ISOMER SPECIFIC 2-HYDROXYACID DEHYDROGENASE CATALYTIC DOMAIN-CONTAINING PROTEIN-RELATED"/>
    <property type="match status" value="1"/>
</dbReference>
<accession>A0A6A6QZG0</accession>
<evidence type="ECO:0000259" key="5">
    <source>
        <dbReference type="Pfam" id="PF00389"/>
    </source>
</evidence>
<comment type="similarity">
    <text evidence="1 4">Belongs to the D-isomer specific 2-hydroxyacid dehydrogenase family.</text>
</comment>
<sequence length="337" mass="36484">MGSATAITHHTIVVLEAVFSPIPEFKLPNGLTHTLISYPRTQPAQVAERIKDATILVTTTIALPAEVLSEDVSPHLQFIAVMAVGTDTIDLEACRKRGIRVCNSVNANASSVSEHAIGLYFAARRKLVETHMALRANEWPWRGTLINMLEDNTGTMPLTCEEEVMGLVGYGFIGKKIGNIARMLGMKVLVADRRGAKTIREGYTAFEEVLKQSSVLVLILPRTPDSINLISTPELKIMRPQAVLVNVSRGGIMDEAALVQALKEKWIAGAAVDVYATEPAGPETSPLATEDTKDLNLTLSPHTAWVSDTTLKNLERMVGENVEGFCGGKIPAAHIVV</sequence>
<feature type="domain" description="D-isomer specific 2-hydroxyacid dehydrogenase NAD-binding" evidence="6">
    <location>
        <begin position="118"/>
        <end position="304"/>
    </location>
</feature>
<dbReference type="AlphaFoldDB" id="A0A6A6QZG0"/>
<dbReference type="Gene3D" id="3.40.50.720">
    <property type="entry name" value="NAD(P)-binding Rossmann-like Domain"/>
    <property type="match status" value="2"/>
</dbReference>
<dbReference type="SUPFAM" id="SSF51735">
    <property type="entry name" value="NAD(P)-binding Rossmann-fold domains"/>
    <property type="match status" value="1"/>
</dbReference>
<evidence type="ECO:0008006" key="9">
    <source>
        <dbReference type="Google" id="ProtNLM"/>
    </source>
</evidence>
<reference evidence="7" key="1">
    <citation type="journal article" date="2020" name="Stud. Mycol.">
        <title>101 Dothideomycetes genomes: a test case for predicting lifestyles and emergence of pathogens.</title>
        <authorList>
            <person name="Haridas S."/>
            <person name="Albert R."/>
            <person name="Binder M."/>
            <person name="Bloem J."/>
            <person name="Labutti K."/>
            <person name="Salamov A."/>
            <person name="Andreopoulos B."/>
            <person name="Baker S."/>
            <person name="Barry K."/>
            <person name="Bills G."/>
            <person name="Bluhm B."/>
            <person name="Cannon C."/>
            <person name="Castanera R."/>
            <person name="Culley D."/>
            <person name="Daum C."/>
            <person name="Ezra D."/>
            <person name="Gonzalez J."/>
            <person name="Henrissat B."/>
            <person name="Kuo A."/>
            <person name="Liang C."/>
            <person name="Lipzen A."/>
            <person name="Lutzoni F."/>
            <person name="Magnuson J."/>
            <person name="Mondo S."/>
            <person name="Nolan M."/>
            <person name="Ohm R."/>
            <person name="Pangilinan J."/>
            <person name="Park H.-J."/>
            <person name="Ramirez L."/>
            <person name="Alfaro M."/>
            <person name="Sun H."/>
            <person name="Tritt A."/>
            <person name="Yoshinaga Y."/>
            <person name="Zwiers L.-H."/>
            <person name="Turgeon B."/>
            <person name="Goodwin S."/>
            <person name="Spatafora J."/>
            <person name="Crous P."/>
            <person name="Grigoriev I."/>
        </authorList>
    </citation>
    <scope>NUCLEOTIDE SEQUENCE</scope>
    <source>
        <strain evidence="7">CBS 269.34</strain>
    </source>
</reference>
<dbReference type="OrthoDB" id="298012at2759"/>
<dbReference type="CDD" id="cd05198">
    <property type="entry name" value="formate_dh_like"/>
    <property type="match status" value="1"/>
</dbReference>
<dbReference type="EMBL" id="MU004186">
    <property type="protein sequence ID" value="KAF2497394.1"/>
    <property type="molecule type" value="Genomic_DNA"/>
</dbReference>
<feature type="domain" description="D-isomer specific 2-hydroxyacid dehydrogenase catalytic" evidence="5">
    <location>
        <begin position="40"/>
        <end position="333"/>
    </location>
</feature>
<dbReference type="InterPro" id="IPR036291">
    <property type="entry name" value="NAD(P)-bd_dom_sf"/>
</dbReference>
<evidence type="ECO:0000259" key="6">
    <source>
        <dbReference type="Pfam" id="PF02826"/>
    </source>
</evidence>
<protein>
    <recommendedName>
        <fullName evidence="9">Glycerate dehydrogenase</fullName>
    </recommendedName>
</protein>
<evidence type="ECO:0000313" key="8">
    <source>
        <dbReference type="Proteomes" id="UP000799750"/>
    </source>
</evidence>
<dbReference type="InterPro" id="IPR006140">
    <property type="entry name" value="D-isomer_DH_NAD-bd"/>
</dbReference>
<evidence type="ECO:0000256" key="3">
    <source>
        <dbReference type="ARBA" id="ARBA00023027"/>
    </source>
</evidence>